<comment type="similarity">
    <text evidence="2">Belongs to the CPA3 antiporters (TC 2.A.63) subunit E family.</text>
</comment>
<evidence type="ECO:0000256" key="3">
    <source>
        <dbReference type="ARBA" id="ARBA00022475"/>
    </source>
</evidence>
<feature type="transmembrane region" description="Helical" evidence="7">
    <location>
        <begin position="32"/>
        <end position="51"/>
    </location>
</feature>
<evidence type="ECO:0000313" key="8">
    <source>
        <dbReference type="EMBL" id="SEL39403.1"/>
    </source>
</evidence>
<keyword evidence="4 7" id="KW-0812">Transmembrane</keyword>
<evidence type="ECO:0000256" key="7">
    <source>
        <dbReference type="SAM" id="Phobius"/>
    </source>
</evidence>
<keyword evidence="3" id="KW-1003">Cell membrane</keyword>
<dbReference type="Pfam" id="PF01899">
    <property type="entry name" value="MNHE"/>
    <property type="match status" value="1"/>
</dbReference>
<proteinExistence type="inferred from homology"/>
<dbReference type="GO" id="GO:0008324">
    <property type="term" value="F:monoatomic cation transmembrane transporter activity"/>
    <property type="evidence" value="ECO:0007669"/>
    <property type="project" value="InterPro"/>
</dbReference>
<evidence type="ECO:0000256" key="5">
    <source>
        <dbReference type="ARBA" id="ARBA00022989"/>
    </source>
</evidence>
<name>A0A1H7PUI6_OLID1</name>
<dbReference type="OrthoDB" id="9800498at2"/>
<comment type="subcellular location">
    <subcellularLocation>
        <location evidence="1">Cell membrane</location>
        <topology evidence="1">Multi-pass membrane protein</topology>
    </subcellularLocation>
</comment>
<keyword evidence="9" id="KW-1185">Reference proteome</keyword>
<dbReference type="EMBL" id="FOAF01000002">
    <property type="protein sequence ID" value="SEL39403.1"/>
    <property type="molecule type" value="Genomic_DNA"/>
</dbReference>
<evidence type="ECO:0000256" key="1">
    <source>
        <dbReference type="ARBA" id="ARBA00004651"/>
    </source>
</evidence>
<gene>
    <name evidence="8" type="ORF">SAMN05661044_02363</name>
</gene>
<accession>A0A1H7PUI6</accession>
<evidence type="ECO:0000256" key="6">
    <source>
        <dbReference type="ARBA" id="ARBA00023136"/>
    </source>
</evidence>
<protein>
    <submittedName>
        <fullName evidence="8">Multicomponent Na+:H+ antiporter subunit E</fullName>
    </submittedName>
</protein>
<organism evidence="8 9">
    <name type="scientific">Olivibacter domesticus</name>
    <name type="common">Pseudosphingobacterium domesticum</name>
    <dbReference type="NCBI Taxonomy" id="407022"/>
    <lineage>
        <taxon>Bacteria</taxon>
        <taxon>Pseudomonadati</taxon>
        <taxon>Bacteroidota</taxon>
        <taxon>Sphingobacteriia</taxon>
        <taxon>Sphingobacteriales</taxon>
        <taxon>Sphingobacteriaceae</taxon>
        <taxon>Olivibacter</taxon>
    </lineage>
</organism>
<dbReference type="RefSeq" id="WP_093324326.1">
    <property type="nucleotide sequence ID" value="NZ_FOAF01000002.1"/>
</dbReference>
<dbReference type="PANTHER" id="PTHR34584:SF1">
    <property type="entry name" value="NA(+)_H(+) ANTIPORTER SUBUNIT E1"/>
    <property type="match status" value="1"/>
</dbReference>
<keyword evidence="5 7" id="KW-1133">Transmembrane helix</keyword>
<evidence type="ECO:0000256" key="2">
    <source>
        <dbReference type="ARBA" id="ARBA00006228"/>
    </source>
</evidence>
<dbReference type="AlphaFoldDB" id="A0A1H7PUI6"/>
<keyword evidence="6 7" id="KW-0472">Membrane</keyword>
<sequence>MIILFSIHLLASICLCYWILELVPFVPETAGGAIIAFFFSITLLWLICYLFSKRYFKLVVQIMYLCKYFVKEFIRSNIRLTKEIITPKINLHPAVVKVPLQLRTDVGVMVLTNISNLTPGTLVVGISDDRKHLFVHTIYLEGGTLETFKKYMRDGLEKRLLNISSLSLSGVEIQTSGGGDSDSITKIKNSNKK</sequence>
<dbReference type="GO" id="GO:0005886">
    <property type="term" value="C:plasma membrane"/>
    <property type="evidence" value="ECO:0007669"/>
    <property type="project" value="UniProtKB-SubCell"/>
</dbReference>
<dbReference type="PIRSF" id="PIRSF019239">
    <property type="entry name" value="MrpE"/>
    <property type="match status" value="1"/>
</dbReference>
<evidence type="ECO:0000313" key="9">
    <source>
        <dbReference type="Proteomes" id="UP000199421"/>
    </source>
</evidence>
<reference evidence="9" key="1">
    <citation type="submission" date="2016-10" db="EMBL/GenBank/DDBJ databases">
        <authorList>
            <person name="Varghese N."/>
            <person name="Submissions S."/>
        </authorList>
    </citation>
    <scope>NUCLEOTIDE SEQUENCE [LARGE SCALE GENOMIC DNA]</scope>
    <source>
        <strain evidence="9">DSM 18733</strain>
    </source>
</reference>
<dbReference type="Proteomes" id="UP000199421">
    <property type="component" value="Unassembled WGS sequence"/>
</dbReference>
<dbReference type="PANTHER" id="PTHR34584">
    <property type="entry name" value="NA(+)/H(+) ANTIPORTER SUBUNIT E1"/>
    <property type="match status" value="1"/>
</dbReference>
<dbReference type="STRING" id="407022.SAMN05661044_02363"/>
<evidence type="ECO:0000256" key="4">
    <source>
        <dbReference type="ARBA" id="ARBA00022692"/>
    </source>
</evidence>
<dbReference type="InterPro" id="IPR002758">
    <property type="entry name" value="Cation_antiport_E"/>
</dbReference>